<protein>
    <submittedName>
        <fullName evidence="4">Uncharacterized 2Fe-2 and 4Fe-4S clusters-containing protein, contains DUF4445 domain</fullName>
    </submittedName>
</protein>
<organism evidence="4 5">
    <name type="scientific">Desulfofundulus thermosubterraneus DSM 16057</name>
    <dbReference type="NCBI Taxonomy" id="1121432"/>
    <lineage>
        <taxon>Bacteria</taxon>
        <taxon>Bacillati</taxon>
        <taxon>Bacillota</taxon>
        <taxon>Clostridia</taxon>
        <taxon>Eubacteriales</taxon>
        <taxon>Peptococcaceae</taxon>
        <taxon>Desulfofundulus</taxon>
    </lineage>
</organism>
<dbReference type="PANTHER" id="PTHR42895">
    <property type="entry name" value="IRON-SULFUR CLUSTER-BINDING PROTEIN-RELATED"/>
    <property type="match status" value="1"/>
</dbReference>
<dbReference type="InterPro" id="IPR042259">
    <property type="entry name" value="Raco-like_middle_sf"/>
</dbReference>
<name>A0A1M6CJC2_9FIRM</name>
<keyword evidence="5" id="KW-1185">Reference proteome</keyword>
<dbReference type="EMBL" id="FQZM01000007">
    <property type="protein sequence ID" value="SHI61096.1"/>
    <property type="molecule type" value="Genomic_DNA"/>
</dbReference>
<proteinExistence type="predicted"/>
<dbReference type="Pfam" id="PF14574">
    <property type="entry name" value="RACo_C_ter"/>
    <property type="match status" value="1"/>
</dbReference>
<feature type="domain" description="RACo C-terminal" evidence="1">
    <location>
        <begin position="296"/>
        <end position="545"/>
    </location>
</feature>
<dbReference type="SUPFAM" id="SSF53067">
    <property type="entry name" value="Actin-like ATPase domain"/>
    <property type="match status" value="1"/>
</dbReference>
<dbReference type="PANTHER" id="PTHR42895:SF1">
    <property type="entry name" value="IRON-SULFUR CLUSTER PROTEIN"/>
    <property type="match status" value="1"/>
</dbReference>
<dbReference type="Pfam" id="PF17651">
    <property type="entry name" value="Raco_middle"/>
    <property type="match status" value="1"/>
</dbReference>
<dbReference type="InterPro" id="IPR043129">
    <property type="entry name" value="ATPase_NBD"/>
</dbReference>
<dbReference type="AlphaFoldDB" id="A0A1M6CJC2"/>
<feature type="domain" description="RACo linker region" evidence="2">
    <location>
        <begin position="43"/>
        <end position="128"/>
    </location>
</feature>
<feature type="domain" description="RACo-like middle region" evidence="3">
    <location>
        <begin position="133"/>
        <end position="294"/>
    </location>
</feature>
<evidence type="ECO:0000259" key="2">
    <source>
        <dbReference type="Pfam" id="PF17650"/>
    </source>
</evidence>
<dbReference type="Pfam" id="PF17650">
    <property type="entry name" value="RACo_linker"/>
    <property type="match status" value="1"/>
</dbReference>
<dbReference type="InterPro" id="IPR041414">
    <property type="entry name" value="Raco-like_middle"/>
</dbReference>
<dbReference type="InterPro" id="IPR027980">
    <property type="entry name" value="RACo_C"/>
</dbReference>
<dbReference type="STRING" id="1121432.SAMN02745219_00701"/>
<accession>A0A1M6CJC2</accession>
<dbReference type="Gene3D" id="3.10.20.880">
    <property type="match status" value="1"/>
</dbReference>
<evidence type="ECO:0000259" key="3">
    <source>
        <dbReference type="Pfam" id="PF17651"/>
    </source>
</evidence>
<gene>
    <name evidence="4" type="ORF">SAMN02745219_00701</name>
</gene>
<dbReference type="Gene3D" id="3.30.420.480">
    <property type="entry name" value="Domain of unknown function (DUF4445)"/>
    <property type="match status" value="1"/>
</dbReference>
<dbReference type="OrthoDB" id="9810588at2"/>
<evidence type="ECO:0000313" key="4">
    <source>
        <dbReference type="EMBL" id="SHI61096.1"/>
    </source>
</evidence>
<sequence length="556" mass="59345">MINIKKRNHSSQESYVIILASEWLNEVYNVADKVVILTGGVSREEIALDPLTRKIYLELPEPSLEDNRADVDRLAAALEKLLGPVVVPLAAMRRIPTVLRDADWRVTVTVGAGAPGVWNLVDVEPGDTVKRHYGLAVDIGTTTVVVYLVNMHDGRIMGTAADYNGQVGLGEDILTRIYLAGTPGGLEQLQRAILDTLNGLIRRLTGEHGLAGREISAVAVGANSTMVHLFLGLDPSRICMAPYIPVVNNPGLIPAGQLRLEINPLAPVYCLPSVGSYVGGDVIAGVLASGLHQQPELSLFVDIGTNGEIILGNRDWLVGCAGAAGPALEGGVAECGMRAEPGAIDSVSIDPESGKVRYTTIGGAPPMGICGSGLVDCLAELLLVGIVDRAGRFKDGRREFVVVPASESATGKDIVVTQVDINNLMRTKGAVNAALELLLESVGCDLSDISRFYAAGAFGQYLHLESAITIGLYPDLPRDKMVRLGNASGEGARLVLLSNRKRAEAEAIARNITYFELNANQVFMNKFIGSKFLPHTNLDYYPTVKAKLIERGLVEG</sequence>
<evidence type="ECO:0000259" key="1">
    <source>
        <dbReference type="Pfam" id="PF14574"/>
    </source>
</evidence>
<dbReference type="InterPro" id="IPR040506">
    <property type="entry name" value="RACo_linker"/>
</dbReference>
<dbReference type="InterPro" id="IPR052911">
    <property type="entry name" value="Corrinoid_activation_enz"/>
</dbReference>
<reference evidence="5" key="1">
    <citation type="submission" date="2016-11" db="EMBL/GenBank/DDBJ databases">
        <authorList>
            <person name="Varghese N."/>
            <person name="Submissions S."/>
        </authorList>
    </citation>
    <scope>NUCLEOTIDE SEQUENCE [LARGE SCALE GENOMIC DNA]</scope>
    <source>
        <strain evidence="5">DSM 16057</strain>
    </source>
</reference>
<evidence type="ECO:0000313" key="5">
    <source>
        <dbReference type="Proteomes" id="UP000184529"/>
    </source>
</evidence>
<dbReference type="Proteomes" id="UP000184529">
    <property type="component" value="Unassembled WGS sequence"/>
</dbReference>